<dbReference type="InterPro" id="IPR036388">
    <property type="entry name" value="WH-like_DNA-bd_sf"/>
</dbReference>
<dbReference type="SUPFAM" id="SSF88659">
    <property type="entry name" value="Sigma3 and sigma4 domains of RNA polymerase sigma factors"/>
    <property type="match status" value="1"/>
</dbReference>
<dbReference type="CDD" id="cd06171">
    <property type="entry name" value="Sigma70_r4"/>
    <property type="match status" value="1"/>
</dbReference>
<keyword evidence="3" id="KW-0731">Sigma factor</keyword>
<accession>A0A3P1CJK5</accession>
<evidence type="ECO:0000256" key="1">
    <source>
        <dbReference type="ARBA" id="ARBA00010641"/>
    </source>
</evidence>
<dbReference type="AlphaFoldDB" id="A0A3P1CJK5"/>
<dbReference type="Gene3D" id="1.10.10.10">
    <property type="entry name" value="Winged helix-like DNA-binding domain superfamily/Winged helix DNA-binding domain"/>
    <property type="match status" value="1"/>
</dbReference>
<dbReference type="NCBIfam" id="TIGR02937">
    <property type="entry name" value="sigma70-ECF"/>
    <property type="match status" value="1"/>
</dbReference>
<gene>
    <name evidence="7" type="ORF">EHT87_14740</name>
</gene>
<evidence type="ECO:0000259" key="5">
    <source>
        <dbReference type="Pfam" id="PF04542"/>
    </source>
</evidence>
<dbReference type="EMBL" id="RQJP01000003">
    <property type="protein sequence ID" value="RRB13523.1"/>
    <property type="molecule type" value="Genomic_DNA"/>
</dbReference>
<dbReference type="InterPro" id="IPR013249">
    <property type="entry name" value="RNA_pol_sigma70_r4_t2"/>
</dbReference>
<dbReference type="InterPro" id="IPR007627">
    <property type="entry name" value="RNA_pol_sigma70_r2"/>
</dbReference>
<dbReference type="InterPro" id="IPR013325">
    <property type="entry name" value="RNA_pol_sigma_r2"/>
</dbReference>
<sequence length="200" mass="23525">MKQVYMPTLATDGQEWKAFLADDEAAFQKVMERFYAALTNYGSKYSKNKEVVKDCIQELFIDLWMNRHRLPQPNSVKAYLLTSLRRRLVRSLSKPYRLPIPDSATEGDFYFEPSPELILIERESIVRQSQQVSRYLNELPRRQREIIYLKYYQNLDREEIAAVMAISRQSVSNLLQKALHTLRQVIPFDLTLTLISFLIA</sequence>
<evidence type="ECO:0000256" key="4">
    <source>
        <dbReference type="ARBA" id="ARBA00023163"/>
    </source>
</evidence>
<feature type="domain" description="RNA polymerase sigma factor 70 region 4 type 2" evidence="6">
    <location>
        <begin position="130"/>
        <end position="179"/>
    </location>
</feature>
<dbReference type="GO" id="GO:0003677">
    <property type="term" value="F:DNA binding"/>
    <property type="evidence" value="ECO:0007669"/>
    <property type="project" value="InterPro"/>
</dbReference>
<evidence type="ECO:0000313" key="8">
    <source>
        <dbReference type="Proteomes" id="UP000274271"/>
    </source>
</evidence>
<dbReference type="InterPro" id="IPR039425">
    <property type="entry name" value="RNA_pol_sigma-70-like"/>
</dbReference>
<keyword evidence="2" id="KW-0805">Transcription regulation</keyword>
<organism evidence="7 8">
    <name type="scientific">Larkinella knui</name>
    <dbReference type="NCBI Taxonomy" id="2025310"/>
    <lineage>
        <taxon>Bacteria</taxon>
        <taxon>Pseudomonadati</taxon>
        <taxon>Bacteroidota</taxon>
        <taxon>Cytophagia</taxon>
        <taxon>Cytophagales</taxon>
        <taxon>Spirosomataceae</taxon>
        <taxon>Larkinella</taxon>
    </lineage>
</organism>
<evidence type="ECO:0000256" key="3">
    <source>
        <dbReference type="ARBA" id="ARBA00023082"/>
    </source>
</evidence>
<dbReference type="PANTHER" id="PTHR43133:SF46">
    <property type="entry name" value="RNA POLYMERASE SIGMA-70 FACTOR ECF SUBFAMILY"/>
    <property type="match status" value="1"/>
</dbReference>
<name>A0A3P1CJK5_9BACT</name>
<reference evidence="7 8" key="1">
    <citation type="submission" date="2018-11" db="EMBL/GenBank/DDBJ databases">
        <authorList>
            <person name="Zhou Z."/>
            <person name="Wang G."/>
        </authorList>
    </citation>
    <scope>NUCLEOTIDE SEQUENCE [LARGE SCALE GENOMIC DNA]</scope>
    <source>
        <strain evidence="7 8">KCTC42998</strain>
    </source>
</reference>
<evidence type="ECO:0000259" key="6">
    <source>
        <dbReference type="Pfam" id="PF08281"/>
    </source>
</evidence>
<dbReference type="PANTHER" id="PTHR43133">
    <property type="entry name" value="RNA POLYMERASE ECF-TYPE SIGMA FACTO"/>
    <property type="match status" value="1"/>
</dbReference>
<dbReference type="Gene3D" id="1.10.1740.10">
    <property type="match status" value="1"/>
</dbReference>
<comment type="caution">
    <text evidence="7">The sequence shown here is derived from an EMBL/GenBank/DDBJ whole genome shotgun (WGS) entry which is preliminary data.</text>
</comment>
<proteinExistence type="inferred from homology"/>
<dbReference type="GO" id="GO:0006352">
    <property type="term" value="P:DNA-templated transcription initiation"/>
    <property type="evidence" value="ECO:0007669"/>
    <property type="project" value="InterPro"/>
</dbReference>
<keyword evidence="4" id="KW-0804">Transcription</keyword>
<dbReference type="OrthoDB" id="9150024at2"/>
<dbReference type="InterPro" id="IPR014284">
    <property type="entry name" value="RNA_pol_sigma-70_dom"/>
</dbReference>
<keyword evidence="8" id="KW-1185">Reference proteome</keyword>
<protein>
    <submittedName>
        <fullName evidence="7">Sigma-70 family RNA polymerase sigma factor</fullName>
    </submittedName>
</protein>
<dbReference type="InterPro" id="IPR013324">
    <property type="entry name" value="RNA_pol_sigma_r3/r4-like"/>
</dbReference>
<dbReference type="Proteomes" id="UP000274271">
    <property type="component" value="Unassembled WGS sequence"/>
</dbReference>
<dbReference type="GO" id="GO:0016987">
    <property type="term" value="F:sigma factor activity"/>
    <property type="evidence" value="ECO:0007669"/>
    <property type="project" value="UniProtKB-KW"/>
</dbReference>
<feature type="domain" description="RNA polymerase sigma-70 region 2" evidence="5">
    <location>
        <begin position="32"/>
        <end position="94"/>
    </location>
</feature>
<dbReference type="Pfam" id="PF08281">
    <property type="entry name" value="Sigma70_r4_2"/>
    <property type="match status" value="1"/>
</dbReference>
<dbReference type="SUPFAM" id="SSF88946">
    <property type="entry name" value="Sigma2 domain of RNA polymerase sigma factors"/>
    <property type="match status" value="1"/>
</dbReference>
<evidence type="ECO:0000256" key="2">
    <source>
        <dbReference type="ARBA" id="ARBA00023015"/>
    </source>
</evidence>
<comment type="similarity">
    <text evidence="1">Belongs to the sigma-70 factor family. ECF subfamily.</text>
</comment>
<dbReference type="Pfam" id="PF04542">
    <property type="entry name" value="Sigma70_r2"/>
    <property type="match status" value="1"/>
</dbReference>
<evidence type="ECO:0000313" key="7">
    <source>
        <dbReference type="EMBL" id="RRB13523.1"/>
    </source>
</evidence>